<dbReference type="EMBL" id="BMWZ01000012">
    <property type="protein sequence ID" value="GGZ93677.1"/>
    <property type="molecule type" value="Genomic_DNA"/>
</dbReference>
<dbReference type="AlphaFoldDB" id="A0A918RCZ0"/>
<accession>A0A918RCZ0</accession>
<name>A0A918RCZ0_9FLAO</name>
<reference evidence="1" key="1">
    <citation type="journal article" date="2014" name="Int. J. Syst. Evol. Microbiol.">
        <title>Complete genome sequence of Corynebacterium casei LMG S-19264T (=DSM 44701T), isolated from a smear-ripened cheese.</title>
        <authorList>
            <consortium name="US DOE Joint Genome Institute (JGI-PGF)"/>
            <person name="Walter F."/>
            <person name="Albersmeier A."/>
            <person name="Kalinowski J."/>
            <person name="Ruckert C."/>
        </authorList>
    </citation>
    <scope>NUCLEOTIDE SEQUENCE</scope>
    <source>
        <strain evidence="1">KCTC 12710</strain>
    </source>
</reference>
<sequence length="58" mass="6528">MVRSVVIKYTKNRLGILHAILKVQLEPKAPLFINISPAFMSKIKAGQNEIITTESNVY</sequence>
<gene>
    <name evidence="1" type="ORF">GCM10007028_35130</name>
</gene>
<dbReference type="Proteomes" id="UP000636004">
    <property type="component" value="Unassembled WGS sequence"/>
</dbReference>
<comment type="caution">
    <text evidence="1">The sequence shown here is derived from an EMBL/GenBank/DDBJ whole genome shotgun (WGS) entry which is preliminary data.</text>
</comment>
<organism evidence="1 2">
    <name type="scientific">Algibacter mikhailovii</name>
    <dbReference type="NCBI Taxonomy" id="425498"/>
    <lineage>
        <taxon>Bacteria</taxon>
        <taxon>Pseudomonadati</taxon>
        <taxon>Bacteroidota</taxon>
        <taxon>Flavobacteriia</taxon>
        <taxon>Flavobacteriales</taxon>
        <taxon>Flavobacteriaceae</taxon>
        <taxon>Algibacter</taxon>
    </lineage>
</organism>
<keyword evidence="2" id="KW-1185">Reference proteome</keyword>
<evidence type="ECO:0000313" key="1">
    <source>
        <dbReference type="EMBL" id="GGZ93677.1"/>
    </source>
</evidence>
<evidence type="ECO:0000313" key="2">
    <source>
        <dbReference type="Proteomes" id="UP000636004"/>
    </source>
</evidence>
<proteinExistence type="predicted"/>
<reference evidence="1" key="2">
    <citation type="submission" date="2020-09" db="EMBL/GenBank/DDBJ databases">
        <authorList>
            <person name="Sun Q."/>
            <person name="Kim S."/>
        </authorList>
    </citation>
    <scope>NUCLEOTIDE SEQUENCE</scope>
    <source>
        <strain evidence="1">KCTC 12710</strain>
    </source>
</reference>
<protein>
    <submittedName>
        <fullName evidence="1">Uncharacterized protein</fullName>
    </submittedName>
</protein>